<feature type="non-terminal residue" evidence="2">
    <location>
        <position position="1"/>
    </location>
</feature>
<evidence type="ECO:0000256" key="1">
    <source>
        <dbReference type="SAM" id="MobiDB-lite"/>
    </source>
</evidence>
<comment type="caution">
    <text evidence="2">The sequence shown here is derived from an EMBL/GenBank/DDBJ whole genome shotgun (WGS) entry which is preliminary data.</text>
</comment>
<feature type="non-terminal residue" evidence="2">
    <location>
        <position position="540"/>
    </location>
</feature>
<feature type="compositionally biased region" description="Basic and acidic residues" evidence="1">
    <location>
        <begin position="294"/>
        <end position="303"/>
    </location>
</feature>
<proteinExistence type="predicted"/>
<name>A0AAW0YRF8_CHEQU</name>
<feature type="region of interest" description="Disordered" evidence="1">
    <location>
        <begin position="251"/>
        <end position="270"/>
    </location>
</feature>
<feature type="compositionally biased region" description="Basic and acidic residues" evidence="1">
    <location>
        <begin position="256"/>
        <end position="270"/>
    </location>
</feature>
<reference evidence="2 3" key="1">
    <citation type="journal article" date="2024" name="BMC Genomics">
        <title>Genome assembly of redclaw crayfish (Cherax quadricarinatus) provides insights into its immune adaptation and hypoxia tolerance.</title>
        <authorList>
            <person name="Liu Z."/>
            <person name="Zheng J."/>
            <person name="Li H."/>
            <person name="Fang K."/>
            <person name="Wang S."/>
            <person name="He J."/>
            <person name="Zhou D."/>
            <person name="Weng S."/>
            <person name="Chi M."/>
            <person name="Gu Z."/>
            <person name="He J."/>
            <person name="Li F."/>
            <person name="Wang M."/>
        </authorList>
    </citation>
    <scope>NUCLEOTIDE SEQUENCE [LARGE SCALE GENOMIC DNA]</scope>
    <source>
        <strain evidence="2">ZL_2023a</strain>
    </source>
</reference>
<feature type="region of interest" description="Disordered" evidence="1">
    <location>
        <begin position="451"/>
        <end position="540"/>
    </location>
</feature>
<feature type="region of interest" description="Disordered" evidence="1">
    <location>
        <begin position="281"/>
        <end position="303"/>
    </location>
</feature>
<gene>
    <name evidence="2" type="ORF">OTU49_011668</name>
</gene>
<organism evidence="2 3">
    <name type="scientific">Cherax quadricarinatus</name>
    <name type="common">Australian red claw crayfish</name>
    <dbReference type="NCBI Taxonomy" id="27406"/>
    <lineage>
        <taxon>Eukaryota</taxon>
        <taxon>Metazoa</taxon>
        <taxon>Ecdysozoa</taxon>
        <taxon>Arthropoda</taxon>
        <taxon>Crustacea</taxon>
        <taxon>Multicrustacea</taxon>
        <taxon>Malacostraca</taxon>
        <taxon>Eumalacostraca</taxon>
        <taxon>Eucarida</taxon>
        <taxon>Decapoda</taxon>
        <taxon>Pleocyemata</taxon>
        <taxon>Astacidea</taxon>
        <taxon>Parastacoidea</taxon>
        <taxon>Parastacidae</taxon>
        <taxon>Cherax</taxon>
    </lineage>
</organism>
<dbReference type="AlphaFoldDB" id="A0AAW0YRF8"/>
<dbReference type="EMBL" id="JARKIK010000001">
    <property type="protein sequence ID" value="KAK8754116.1"/>
    <property type="molecule type" value="Genomic_DNA"/>
</dbReference>
<dbReference type="Proteomes" id="UP001445076">
    <property type="component" value="Unassembled WGS sequence"/>
</dbReference>
<keyword evidence="3" id="KW-1185">Reference proteome</keyword>
<feature type="compositionally biased region" description="Basic residues" evidence="1">
    <location>
        <begin position="527"/>
        <end position="540"/>
    </location>
</feature>
<feature type="compositionally biased region" description="Polar residues" evidence="1">
    <location>
        <begin position="281"/>
        <end position="290"/>
    </location>
</feature>
<protein>
    <submittedName>
        <fullName evidence="2">Uncharacterized protein</fullName>
    </submittedName>
</protein>
<accession>A0AAW0YRF8</accession>
<sequence length="540" mass="59689">IFISKINQKNSSSNGVTLHKRQGEVYYTRSNLPSNKTSVNSIISGLSQGAIGSNEGAYGKIPPSWRVPGGKVTAMVQDGTHLSSNLSYTVFPDFSSKTFVGSARATKLKKEPFVHHHKLAAVVKESEVAHLRQKASEGRGAPSRLSGLLLAPVTCTTHPHTLQLLRRFPSLYTSKAFENFLGYNKSTDVHVNNVSNITSKIRENVKAHNFEAKILSPWTKRRRERQNIQVPQISGTNKKIKDSLFRVDGEAGESVKLSRDPHHEKRGAEQKKREFALFNAQPNEGQSKMAVSQEGDRETSDKNHKMNRVIRSIKAGCKGTGSVACAAKIVSDSFSSNTLDAINNSGRNNVGPSSLPNENSPGILSDRFLYKSNKNSGTDVTKSFRTVIDESLASDMVGVPVVRHRRERWSSVPWAEPNRNLLRNHTPSFNKYSRIFTKNFPQIFSNYHSGMVNKHTRPSGGELRAQPASADGNPGDERAVAQGSVADMKQDRKATRGVSVHASRTSAHPKGGSKHSRGERNYVKSLQQRHARSRNRAKRK</sequence>
<evidence type="ECO:0000313" key="3">
    <source>
        <dbReference type="Proteomes" id="UP001445076"/>
    </source>
</evidence>
<evidence type="ECO:0000313" key="2">
    <source>
        <dbReference type="EMBL" id="KAK8754116.1"/>
    </source>
</evidence>